<proteinExistence type="inferred from homology"/>
<dbReference type="PRINTS" id="PR00421">
    <property type="entry name" value="THIOREDOXIN"/>
</dbReference>
<name>A0A1M5GKB3_9SPHI</name>
<feature type="domain" description="Thioredoxin" evidence="7">
    <location>
        <begin position="1"/>
        <end position="99"/>
    </location>
</feature>
<dbReference type="OrthoDB" id="9790390at2"/>
<keyword evidence="9" id="KW-1185">Reference proteome</keyword>
<dbReference type="PIRSF" id="PIRSF000077">
    <property type="entry name" value="Thioredoxin"/>
    <property type="match status" value="1"/>
</dbReference>
<comment type="similarity">
    <text evidence="1">Belongs to the thioredoxin family.</text>
</comment>
<evidence type="ECO:0000256" key="2">
    <source>
        <dbReference type="ARBA" id="ARBA00022448"/>
    </source>
</evidence>
<keyword evidence="2" id="KW-0813">Transport</keyword>
<keyword evidence="3" id="KW-0249">Electron transport</keyword>
<evidence type="ECO:0000313" key="9">
    <source>
        <dbReference type="Proteomes" id="UP000184287"/>
    </source>
</evidence>
<dbReference type="GO" id="GO:0005737">
    <property type="term" value="C:cytoplasm"/>
    <property type="evidence" value="ECO:0007669"/>
    <property type="project" value="TreeGrafter"/>
</dbReference>
<feature type="disulfide bond" description="Redox-active" evidence="6">
    <location>
        <begin position="24"/>
        <end position="27"/>
    </location>
</feature>
<dbReference type="GO" id="GO:0015035">
    <property type="term" value="F:protein-disulfide reductase activity"/>
    <property type="evidence" value="ECO:0007669"/>
    <property type="project" value="InterPro"/>
</dbReference>
<dbReference type="InterPro" id="IPR036249">
    <property type="entry name" value="Thioredoxin-like_sf"/>
</dbReference>
<keyword evidence="5 6" id="KW-0676">Redox-active center</keyword>
<dbReference type="SUPFAM" id="SSF52833">
    <property type="entry name" value="Thioredoxin-like"/>
    <property type="match status" value="1"/>
</dbReference>
<protein>
    <submittedName>
        <fullName evidence="8">Thioredoxin</fullName>
    </submittedName>
</protein>
<reference evidence="9" key="1">
    <citation type="submission" date="2016-11" db="EMBL/GenBank/DDBJ databases">
        <authorList>
            <person name="Varghese N."/>
            <person name="Submissions S."/>
        </authorList>
    </citation>
    <scope>NUCLEOTIDE SEQUENCE [LARGE SCALE GENOMIC DNA]</scope>
    <source>
        <strain evidence="9">DSM 16990</strain>
    </source>
</reference>
<dbReference type="InterPro" id="IPR013766">
    <property type="entry name" value="Thioredoxin_domain"/>
</dbReference>
<dbReference type="PROSITE" id="PS51352">
    <property type="entry name" value="THIOREDOXIN_2"/>
    <property type="match status" value="1"/>
</dbReference>
<evidence type="ECO:0000256" key="5">
    <source>
        <dbReference type="ARBA" id="ARBA00023284"/>
    </source>
</evidence>
<evidence type="ECO:0000256" key="3">
    <source>
        <dbReference type="ARBA" id="ARBA00022982"/>
    </source>
</evidence>
<dbReference type="STRING" id="288992.SAMN04488522_104249"/>
<evidence type="ECO:0000259" key="7">
    <source>
        <dbReference type="PROSITE" id="PS51352"/>
    </source>
</evidence>
<evidence type="ECO:0000313" key="8">
    <source>
        <dbReference type="EMBL" id="SHG03952.1"/>
    </source>
</evidence>
<dbReference type="InterPro" id="IPR005746">
    <property type="entry name" value="Thioredoxin"/>
</dbReference>
<evidence type="ECO:0000256" key="4">
    <source>
        <dbReference type="ARBA" id="ARBA00023157"/>
    </source>
</evidence>
<dbReference type="Pfam" id="PF00085">
    <property type="entry name" value="Thioredoxin"/>
    <property type="match status" value="1"/>
</dbReference>
<dbReference type="AlphaFoldDB" id="A0A1M5GKB3"/>
<accession>A0A1M5GKB3</accession>
<evidence type="ECO:0000256" key="1">
    <source>
        <dbReference type="ARBA" id="ARBA00008987"/>
    </source>
</evidence>
<dbReference type="Gene3D" id="3.40.30.10">
    <property type="entry name" value="Glutaredoxin"/>
    <property type="match status" value="1"/>
</dbReference>
<dbReference type="CDD" id="cd02947">
    <property type="entry name" value="TRX_family"/>
    <property type="match status" value="1"/>
</dbReference>
<organism evidence="8 9">
    <name type="scientific">Pedobacter caeni</name>
    <dbReference type="NCBI Taxonomy" id="288992"/>
    <lineage>
        <taxon>Bacteria</taxon>
        <taxon>Pseudomonadati</taxon>
        <taxon>Bacteroidota</taxon>
        <taxon>Sphingobacteriia</taxon>
        <taxon>Sphingobacteriales</taxon>
        <taxon>Sphingobacteriaceae</taxon>
        <taxon>Pedobacter</taxon>
    </lineage>
</organism>
<sequence length="99" mass="11475">MTNSAQHIPETGSLTLLQFYADWCQPCKMMMPIVASIMKKDYEWLTILQVDVDQEQAMASQYNVRSIPTFVVLKENQEVWRNSGMLSERSLTEELTSLR</sequence>
<keyword evidence="4 6" id="KW-1015">Disulfide bond</keyword>
<evidence type="ECO:0000256" key="6">
    <source>
        <dbReference type="PIRSR" id="PIRSR000077-4"/>
    </source>
</evidence>
<dbReference type="PANTHER" id="PTHR45663:SF11">
    <property type="entry name" value="GEO12009P1"/>
    <property type="match status" value="1"/>
</dbReference>
<dbReference type="EMBL" id="FQUQ01000004">
    <property type="protein sequence ID" value="SHG03952.1"/>
    <property type="molecule type" value="Genomic_DNA"/>
</dbReference>
<dbReference type="Proteomes" id="UP000184287">
    <property type="component" value="Unassembled WGS sequence"/>
</dbReference>
<dbReference type="PANTHER" id="PTHR45663">
    <property type="entry name" value="GEO12009P1"/>
    <property type="match status" value="1"/>
</dbReference>
<gene>
    <name evidence="8" type="ORF">SAMN04488522_104249</name>
</gene>